<sequence length="444" mass="52279">MFLRPTLDQLAIHRWSLMSRHMLHNLMSKTCQLNHVLVVSERHICADNAVRHRPHDSRHFGADRRQTVAANRRSFQTHYDVLGVERTATRKQIKSAYYELSKTCHPDVCQTSESANQFQEITVAYEVLANKDAKLEYDQRIGNLVNRRLTLNASDRNQENLDSFRDINRFSDRVNDTEDYSQTIWRKRVRKENLFRRDEEPKRKHTYYDPMDFDHKEYLRDHFNEEMQKRYAEHFERISKANEEIINRTIEEGQFKTMAALMIGAIMVVLIILSEADIALSQPSLKVRDKSLSESDTHNQTTIDVPKEAVALIIYENNVNKTGWANLELQTFDRFSDEVQSSMAGVLEGYITGELIHMSFRNIAEGSCDGEKRFCELLKQFVTNNTKFINEMIAKNKDSDYWHQLDVIYKQLNGLEKGYNRWKVENVGMSHYTHRSQHYTYLSY</sequence>
<dbReference type="GO" id="GO:0005576">
    <property type="term" value="C:extracellular region"/>
    <property type="evidence" value="ECO:0007669"/>
    <property type="project" value="TreeGrafter"/>
</dbReference>
<dbReference type="EMBL" id="CAJPIZ010000212">
    <property type="protein sequence ID" value="CAG2100800.1"/>
    <property type="molecule type" value="Genomic_DNA"/>
</dbReference>
<dbReference type="InterPro" id="IPR007000">
    <property type="entry name" value="PLipase_B-like"/>
</dbReference>
<dbReference type="InterPro" id="IPR018253">
    <property type="entry name" value="DnaJ_domain_CS"/>
</dbReference>
<dbReference type="PANTHER" id="PTHR12370:SF3">
    <property type="entry name" value="PHOSPHOLIPASE B-LIKE 2-RELATED"/>
    <property type="match status" value="1"/>
</dbReference>
<reference evidence="9" key="1">
    <citation type="submission" date="2020-11" db="EMBL/GenBank/DDBJ databases">
        <authorList>
            <person name="Tran Van P."/>
        </authorList>
    </citation>
    <scope>NUCLEOTIDE SEQUENCE</scope>
</reference>
<dbReference type="Proteomes" id="UP000759131">
    <property type="component" value="Unassembled WGS sequence"/>
</dbReference>
<evidence type="ECO:0000313" key="9">
    <source>
        <dbReference type="EMBL" id="CAD7620370.1"/>
    </source>
</evidence>
<dbReference type="OrthoDB" id="291007at2759"/>
<evidence type="ECO:0000256" key="2">
    <source>
        <dbReference type="ARBA" id="ARBA00022729"/>
    </source>
</evidence>
<dbReference type="CDD" id="cd06257">
    <property type="entry name" value="DnaJ"/>
    <property type="match status" value="1"/>
</dbReference>
<comment type="function">
    <text evidence="7">Putative phospholipase.</text>
</comment>
<keyword evidence="10" id="KW-1185">Reference proteome</keyword>
<dbReference type="EC" id="3.1.1.-" evidence="7"/>
<keyword evidence="5 7" id="KW-0443">Lipid metabolism</keyword>
<evidence type="ECO:0000256" key="5">
    <source>
        <dbReference type="ARBA" id="ARBA00023098"/>
    </source>
</evidence>
<dbReference type="GO" id="GO:0004620">
    <property type="term" value="F:phospholipase activity"/>
    <property type="evidence" value="ECO:0007669"/>
    <property type="project" value="InterPro"/>
</dbReference>
<dbReference type="SUPFAM" id="SSF46565">
    <property type="entry name" value="Chaperone J-domain"/>
    <property type="match status" value="1"/>
</dbReference>
<protein>
    <recommendedName>
        <fullName evidence="7">Phospholipase B-like</fullName>
        <ecNumber evidence="7">3.1.1.-</ecNumber>
    </recommendedName>
</protein>
<evidence type="ECO:0000259" key="8">
    <source>
        <dbReference type="PROSITE" id="PS50076"/>
    </source>
</evidence>
<organism evidence="9">
    <name type="scientific">Medioppia subpectinata</name>
    <dbReference type="NCBI Taxonomy" id="1979941"/>
    <lineage>
        <taxon>Eukaryota</taxon>
        <taxon>Metazoa</taxon>
        <taxon>Ecdysozoa</taxon>
        <taxon>Arthropoda</taxon>
        <taxon>Chelicerata</taxon>
        <taxon>Arachnida</taxon>
        <taxon>Acari</taxon>
        <taxon>Acariformes</taxon>
        <taxon>Sarcoptiformes</taxon>
        <taxon>Oribatida</taxon>
        <taxon>Brachypylina</taxon>
        <taxon>Oppioidea</taxon>
        <taxon>Oppiidae</taxon>
        <taxon>Medioppia</taxon>
    </lineage>
</organism>
<gene>
    <name evidence="9" type="ORF">OSB1V03_LOCUS858</name>
</gene>
<keyword evidence="4 7" id="KW-0442">Lipid degradation</keyword>
<dbReference type="GO" id="GO:0009395">
    <property type="term" value="P:phospholipid catabolic process"/>
    <property type="evidence" value="ECO:0007669"/>
    <property type="project" value="TreeGrafter"/>
</dbReference>
<evidence type="ECO:0000256" key="6">
    <source>
        <dbReference type="ARBA" id="ARBA00023180"/>
    </source>
</evidence>
<dbReference type="Gene3D" id="3.60.60.30">
    <property type="match status" value="1"/>
</dbReference>
<dbReference type="InterPro" id="IPR001623">
    <property type="entry name" value="DnaJ_domain"/>
</dbReference>
<keyword evidence="6" id="KW-0325">Glycoprotein</keyword>
<dbReference type="PRINTS" id="PR00625">
    <property type="entry name" value="JDOMAIN"/>
</dbReference>
<evidence type="ECO:0000256" key="7">
    <source>
        <dbReference type="RuleBase" id="RU364138"/>
    </source>
</evidence>
<comment type="similarity">
    <text evidence="1 7">Belongs to the phospholipase B-like family.</text>
</comment>
<dbReference type="InterPro" id="IPR036869">
    <property type="entry name" value="J_dom_sf"/>
</dbReference>
<proteinExistence type="inferred from homology"/>
<dbReference type="Pfam" id="PF04916">
    <property type="entry name" value="Phospholip_B"/>
    <property type="match status" value="1"/>
</dbReference>
<evidence type="ECO:0000256" key="3">
    <source>
        <dbReference type="ARBA" id="ARBA00022801"/>
    </source>
</evidence>
<keyword evidence="3 7" id="KW-0378">Hydrolase</keyword>
<dbReference type="PROSITE" id="PS00636">
    <property type="entry name" value="DNAJ_1"/>
    <property type="match status" value="1"/>
</dbReference>
<dbReference type="AlphaFoldDB" id="A0A7R9KC77"/>
<feature type="domain" description="J" evidence="8">
    <location>
        <begin position="77"/>
        <end position="141"/>
    </location>
</feature>
<dbReference type="PROSITE" id="PS50076">
    <property type="entry name" value="DNAJ_2"/>
    <property type="match status" value="1"/>
</dbReference>
<evidence type="ECO:0000256" key="1">
    <source>
        <dbReference type="ARBA" id="ARBA00007835"/>
    </source>
</evidence>
<evidence type="ECO:0000313" key="10">
    <source>
        <dbReference type="Proteomes" id="UP000759131"/>
    </source>
</evidence>
<name>A0A7R9KC77_9ACAR</name>
<dbReference type="Gene3D" id="1.10.287.110">
    <property type="entry name" value="DnaJ domain"/>
    <property type="match status" value="1"/>
</dbReference>
<dbReference type="SMART" id="SM00271">
    <property type="entry name" value="DnaJ"/>
    <property type="match status" value="1"/>
</dbReference>
<dbReference type="PANTHER" id="PTHR12370">
    <property type="entry name" value="PHOSPHOLIPASE B-RELATED"/>
    <property type="match status" value="1"/>
</dbReference>
<evidence type="ECO:0000256" key="4">
    <source>
        <dbReference type="ARBA" id="ARBA00022963"/>
    </source>
</evidence>
<keyword evidence="2" id="KW-0732">Signal</keyword>
<accession>A0A7R9KC77</accession>
<dbReference type="EMBL" id="OC854787">
    <property type="protein sequence ID" value="CAD7620370.1"/>
    <property type="molecule type" value="Genomic_DNA"/>
</dbReference>
<dbReference type="Pfam" id="PF00226">
    <property type="entry name" value="DnaJ"/>
    <property type="match status" value="1"/>
</dbReference>